<organism evidence="10 11">
    <name type="scientific">Lactuca sativa</name>
    <name type="common">Garden lettuce</name>
    <dbReference type="NCBI Taxonomy" id="4236"/>
    <lineage>
        <taxon>Eukaryota</taxon>
        <taxon>Viridiplantae</taxon>
        <taxon>Streptophyta</taxon>
        <taxon>Embryophyta</taxon>
        <taxon>Tracheophyta</taxon>
        <taxon>Spermatophyta</taxon>
        <taxon>Magnoliopsida</taxon>
        <taxon>eudicotyledons</taxon>
        <taxon>Gunneridae</taxon>
        <taxon>Pentapetalae</taxon>
        <taxon>asterids</taxon>
        <taxon>campanulids</taxon>
        <taxon>Asterales</taxon>
        <taxon>Asteraceae</taxon>
        <taxon>Cichorioideae</taxon>
        <taxon>Cichorieae</taxon>
        <taxon>Lactucinae</taxon>
        <taxon>Lactuca</taxon>
    </lineage>
</organism>
<dbReference type="SMART" id="SM00774">
    <property type="entry name" value="WRKY"/>
    <property type="match status" value="1"/>
</dbReference>
<dbReference type="FunFam" id="2.20.25.80:FF:000002">
    <property type="entry name" value="probable WRKY transcription factor 31"/>
    <property type="match status" value="1"/>
</dbReference>
<dbReference type="PANTHER" id="PTHR31429:SF87">
    <property type="entry name" value="WRKY DOMAIN-CONTAINING PROTEIN-RELATED"/>
    <property type="match status" value="1"/>
</dbReference>
<dbReference type="Proteomes" id="UP000235145">
    <property type="component" value="Unassembled WGS sequence"/>
</dbReference>
<keyword evidence="7" id="KW-0175">Coiled coil</keyword>
<dbReference type="Gene3D" id="2.20.25.80">
    <property type="entry name" value="WRKY domain"/>
    <property type="match status" value="1"/>
</dbReference>
<accession>A0A9R1V1X9</accession>
<evidence type="ECO:0000256" key="3">
    <source>
        <dbReference type="ARBA" id="ARBA00023125"/>
    </source>
</evidence>
<dbReference type="InterPro" id="IPR044810">
    <property type="entry name" value="WRKY_plant"/>
</dbReference>
<dbReference type="SUPFAM" id="SSF118290">
    <property type="entry name" value="WRKY DNA-binding domain"/>
    <property type="match status" value="1"/>
</dbReference>
<evidence type="ECO:0000256" key="4">
    <source>
        <dbReference type="ARBA" id="ARBA00023163"/>
    </source>
</evidence>
<feature type="domain" description="WRKY" evidence="9">
    <location>
        <begin position="258"/>
        <end position="324"/>
    </location>
</feature>
<keyword evidence="2" id="KW-0805">Transcription regulation</keyword>
<evidence type="ECO:0000256" key="2">
    <source>
        <dbReference type="ARBA" id="ARBA00023015"/>
    </source>
</evidence>
<protein>
    <recommendedName>
        <fullName evidence="9">WRKY domain-containing protein</fullName>
    </recommendedName>
</protein>
<dbReference type="Pfam" id="PF03106">
    <property type="entry name" value="WRKY"/>
    <property type="match status" value="1"/>
</dbReference>
<name>A0A9R1V1X9_LACSA</name>
<dbReference type="EMBL" id="NBSK02000007">
    <property type="protein sequence ID" value="KAJ0198031.1"/>
    <property type="molecule type" value="Genomic_DNA"/>
</dbReference>
<dbReference type="InterPro" id="IPR036576">
    <property type="entry name" value="WRKY_dom_sf"/>
</dbReference>
<evidence type="ECO:0000256" key="5">
    <source>
        <dbReference type="ARBA" id="ARBA00023242"/>
    </source>
</evidence>
<evidence type="ECO:0000256" key="7">
    <source>
        <dbReference type="SAM" id="Coils"/>
    </source>
</evidence>
<dbReference type="PROSITE" id="PS50811">
    <property type="entry name" value="WRKY"/>
    <property type="match status" value="1"/>
</dbReference>
<proteinExistence type="inferred from homology"/>
<keyword evidence="11" id="KW-1185">Reference proteome</keyword>
<feature type="compositionally biased region" description="Basic and acidic residues" evidence="8">
    <location>
        <begin position="499"/>
        <end position="509"/>
    </location>
</feature>
<keyword evidence="4" id="KW-0804">Transcription</keyword>
<dbReference type="GO" id="GO:0003700">
    <property type="term" value="F:DNA-binding transcription factor activity"/>
    <property type="evidence" value="ECO:0007669"/>
    <property type="project" value="InterPro"/>
</dbReference>
<evidence type="ECO:0000256" key="1">
    <source>
        <dbReference type="ARBA" id="ARBA00004123"/>
    </source>
</evidence>
<evidence type="ECO:0000256" key="6">
    <source>
        <dbReference type="ARBA" id="ARBA00061007"/>
    </source>
</evidence>
<reference evidence="10 11" key="1">
    <citation type="journal article" date="2017" name="Nat. Commun.">
        <title>Genome assembly with in vitro proximity ligation data and whole-genome triplication in lettuce.</title>
        <authorList>
            <person name="Reyes-Chin-Wo S."/>
            <person name="Wang Z."/>
            <person name="Yang X."/>
            <person name="Kozik A."/>
            <person name="Arikit S."/>
            <person name="Song C."/>
            <person name="Xia L."/>
            <person name="Froenicke L."/>
            <person name="Lavelle D.O."/>
            <person name="Truco M.J."/>
            <person name="Xia R."/>
            <person name="Zhu S."/>
            <person name="Xu C."/>
            <person name="Xu H."/>
            <person name="Xu X."/>
            <person name="Cox K."/>
            <person name="Korf I."/>
            <person name="Meyers B.C."/>
            <person name="Michelmore R.W."/>
        </authorList>
    </citation>
    <scope>NUCLEOTIDE SEQUENCE [LARGE SCALE GENOMIC DNA]</scope>
    <source>
        <strain evidence="11">cv. Salinas</strain>
        <tissue evidence="10">Seedlings</tissue>
    </source>
</reference>
<evidence type="ECO:0000313" key="11">
    <source>
        <dbReference type="Proteomes" id="UP000235145"/>
    </source>
</evidence>
<gene>
    <name evidence="10" type="ORF">LSAT_V11C700348450</name>
</gene>
<feature type="coiled-coil region" evidence="7">
    <location>
        <begin position="102"/>
        <end position="136"/>
    </location>
</feature>
<feature type="region of interest" description="Disordered" evidence="8">
    <location>
        <begin position="490"/>
        <end position="509"/>
    </location>
</feature>
<evidence type="ECO:0000259" key="9">
    <source>
        <dbReference type="PROSITE" id="PS50811"/>
    </source>
</evidence>
<dbReference type="OrthoDB" id="2020995at2759"/>
<dbReference type="Gramene" id="rna-gnl|WGS:NBSK|LSAT_7X15520_mrna">
    <property type="protein sequence ID" value="cds-PLY66836.1"/>
    <property type="gene ID" value="gene-LSAT_7X15520"/>
</dbReference>
<dbReference type="GO" id="GO:0043565">
    <property type="term" value="F:sequence-specific DNA binding"/>
    <property type="evidence" value="ECO:0007669"/>
    <property type="project" value="InterPro"/>
</dbReference>
<sequence>MGNFTLDTSEPLVLFNKTSRWNPFSMVPGGAAADVVAEGQDNRRNVLSEMDLFSTRNHSHNRVVVKKENFLGNDLDLNTGLNLVTMVSNRSKMGDDISTTGEDQTIDKLKDIQNELERMNIENQRLREMCLQVSNNYNALQTHFVTLMHQQEQEMRNENIQNLDQNANDHLSHDQVSVAVPRQFMELRQSTHDHLISRDSSSEEKTIDRDTKTIAREDTPDSDVWTSNKVPKLVVPENIEHTNDPTMRKVRVSVRARSEAPMISDGCQWRKYGQKMAKGNPCPRAYYRCTMAVGCPVRKQVQRWADDQTILVTTYEGTHNHPLPPAAVAMASTTSAAATMLLSGSTSSVDGFMNSNLLAQAIRPPNIATISASAPFPTITLDLTHPPNSTPIFEGYNNPAASQFAMPLQAFHQGGSGAMVYNQSRFSGLHLSNNELSNQVLQYQQTAPPQHHQSQPHASFGHSLSAATAAITADPNFTAALAAAITSIMGGNGSTISPKNEENNNREMG</sequence>
<comment type="similarity">
    <text evidence="6">Belongs to the WRKY group II-b family.</text>
</comment>
<comment type="subcellular location">
    <subcellularLocation>
        <location evidence="1">Nucleus</location>
    </subcellularLocation>
</comment>
<dbReference type="AlphaFoldDB" id="A0A9R1V1X9"/>
<comment type="caution">
    <text evidence="10">The sequence shown here is derived from an EMBL/GenBank/DDBJ whole genome shotgun (WGS) entry which is preliminary data.</text>
</comment>
<dbReference type="PANTHER" id="PTHR31429">
    <property type="entry name" value="WRKY TRANSCRIPTION FACTOR 36-RELATED"/>
    <property type="match status" value="1"/>
</dbReference>
<evidence type="ECO:0000313" key="10">
    <source>
        <dbReference type="EMBL" id="KAJ0198031.1"/>
    </source>
</evidence>
<dbReference type="InterPro" id="IPR003657">
    <property type="entry name" value="WRKY_dom"/>
</dbReference>
<evidence type="ECO:0000256" key="8">
    <source>
        <dbReference type="SAM" id="MobiDB-lite"/>
    </source>
</evidence>
<keyword evidence="3" id="KW-0238">DNA-binding</keyword>
<dbReference type="GO" id="GO:0005634">
    <property type="term" value="C:nucleus"/>
    <property type="evidence" value="ECO:0007669"/>
    <property type="project" value="UniProtKB-SubCell"/>
</dbReference>
<keyword evidence="5" id="KW-0539">Nucleus</keyword>